<keyword evidence="3" id="KW-1185">Reference proteome</keyword>
<evidence type="ECO:0000256" key="1">
    <source>
        <dbReference type="SAM" id="Phobius"/>
    </source>
</evidence>
<evidence type="ECO:0000313" key="3">
    <source>
        <dbReference type="Proteomes" id="UP000544054"/>
    </source>
</evidence>
<dbReference type="AlphaFoldDB" id="A0A7Y0AM12"/>
<gene>
    <name evidence="2" type="ORF">HHL23_08480</name>
</gene>
<comment type="caution">
    <text evidence="2">The sequence shown here is derived from an EMBL/GenBank/DDBJ whole genome shotgun (WGS) entry which is preliminary data.</text>
</comment>
<evidence type="ECO:0000313" key="2">
    <source>
        <dbReference type="EMBL" id="NML69832.1"/>
    </source>
</evidence>
<feature type="transmembrane region" description="Helical" evidence="1">
    <location>
        <begin position="449"/>
        <end position="476"/>
    </location>
</feature>
<feature type="transmembrane region" description="Helical" evidence="1">
    <location>
        <begin position="359"/>
        <end position="381"/>
    </location>
</feature>
<name>A0A7Y0AM12_9FLAO</name>
<proteinExistence type="predicted"/>
<dbReference type="RefSeq" id="WP_169234381.1">
    <property type="nucleotide sequence ID" value="NZ_JABBGI010000009.1"/>
</dbReference>
<reference evidence="2 3" key="1">
    <citation type="submission" date="2020-04" db="EMBL/GenBank/DDBJ databases">
        <title>Chryseobacterium sp. RP-3-3 sp. nov., isolated from Jeju soil.</title>
        <authorList>
            <person name="Dahal R.H."/>
        </authorList>
    </citation>
    <scope>NUCLEOTIDE SEQUENCE [LARGE SCALE GENOMIC DNA]</scope>
    <source>
        <strain evidence="2 3">RP-3-3</strain>
    </source>
</reference>
<protein>
    <recommendedName>
        <fullName evidence="4">Tox-MPTase4 domain-containing protein</fullName>
    </recommendedName>
</protein>
<evidence type="ECO:0008006" key="4">
    <source>
        <dbReference type="Google" id="ProtNLM"/>
    </source>
</evidence>
<dbReference type="EMBL" id="JABBGI010000009">
    <property type="protein sequence ID" value="NML69832.1"/>
    <property type="molecule type" value="Genomic_DNA"/>
</dbReference>
<keyword evidence="1" id="KW-0472">Membrane</keyword>
<keyword evidence="1" id="KW-1133">Transmembrane helix</keyword>
<keyword evidence="1" id="KW-0812">Transmembrane</keyword>
<accession>A0A7Y0AM12</accession>
<sequence length="740" mass="85488">MSLEILNNPLLGNPVSSFFKNEEPKFPSSSVLASPPELKQLTARQIANTYYNGKPTLEGNNFQIYSDEPVFGGSIEEVVVYKSRFSQMIGGIDVVLFASKNGAFLLQRYMEALPSSKQLILFLEINDEYNYSTVMRVVAGAYLTKNQDKSFDDILTFTRKHEVSVPPKALEDLIKNGIYRNKVSFISWFLGLKDASVGQIFTFFKQEILEGAASFFIEGIADNITKLRISENGWNPHMKEGEYNPAFIPATLYEELKKFYEHEDSGNPYENLEGQKKINSKIVKTLFERISGVKADFNNLLSNAENFFPAFIFKKIKQSLNLFFGQIDKIEQFLVDPITGMQHIIYRSHQIVNAFLCGIYNSLIDIVAGIFSIIGFIFKAVAAMDKVNDRKVEYGEMFLELMEDLMEGMIRFDYTEFFKQCITFQIRTVIRLVKWVDTKVSQLTLEKAAYYYGYIIGIIIDLIVETLLTGGAAAVAKLARTVESFILNPLEKISKAITQAGNFMTRIMEFISMILREFKKGTKEIFAKLEKILDEVFGFGDEVADHALTPAERRVKENQRKIQEKLARKKNGGFLPGDDEEIFRKAQKGSGGGERYRRSTLRQIAKEIEKRYSDIGLKVEIVTKSSHPERYRRWTNYPNDILASCRTHEIPPIMFLRADATELTIQHEMWHMDDFKKFGFEAFHSIPNWRLEELVWERVWKQKYRWTKQELIDSYKYYRDECLRQGAEPKIIDELEQLLK</sequence>
<dbReference type="Proteomes" id="UP000544054">
    <property type="component" value="Unassembled WGS sequence"/>
</dbReference>
<organism evidence="2 3">
    <name type="scientific">Chryseobacterium antibioticum</name>
    <dbReference type="NCBI Taxonomy" id="2728847"/>
    <lineage>
        <taxon>Bacteria</taxon>
        <taxon>Pseudomonadati</taxon>
        <taxon>Bacteroidota</taxon>
        <taxon>Flavobacteriia</taxon>
        <taxon>Flavobacteriales</taxon>
        <taxon>Weeksellaceae</taxon>
        <taxon>Chryseobacterium group</taxon>
        <taxon>Chryseobacterium</taxon>
    </lineage>
</organism>